<evidence type="ECO:0000313" key="2">
    <source>
        <dbReference type="Proteomes" id="UP000005929"/>
    </source>
</evidence>
<name>A0AAV3FMY6_BIFLL</name>
<evidence type="ECO:0000313" key="1">
    <source>
        <dbReference type="EMBL" id="EIJ27253.1"/>
    </source>
</evidence>
<gene>
    <name evidence="1" type="ORF">HMPREF1315_2109</name>
</gene>
<evidence type="ECO:0008006" key="3">
    <source>
        <dbReference type="Google" id="ProtNLM"/>
    </source>
</evidence>
<accession>A0AAV3FMY6</accession>
<dbReference type="EMBL" id="AJTJ01000024">
    <property type="protein sequence ID" value="EIJ27253.1"/>
    <property type="molecule type" value="Genomic_DNA"/>
</dbReference>
<sequence length="39" mass="4481">MFIRGDETGFKRGAGYFRYGKESACALPLSRRRSKRAQI</sequence>
<protein>
    <recommendedName>
        <fullName evidence="3">Transposase</fullName>
    </recommendedName>
</protein>
<organism evidence="1 2">
    <name type="scientific">Bifidobacterium longum subsp. longum 2-2B</name>
    <dbReference type="NCBI Taxonomy" id="1161745"/>
    <lineage>
        <taxon>Bacteria</taxon>
        <taxon>Bacillati</taxon>
        <taxon>Actinomycetota</taxon>
        <taxon>Actinomycetes</taxon>
        <taxon>Bifidobacteriales</taxon>
        <taxon>Bifidobacteriaceae</taxon>
        <taxon>Bifidobacterium</taxon>
    </lineage>
</organism>
<dbReference type="AlphaFoldDB" id="A0AAV3FMY6"/>
<comment type="caution">
    <text evidence="1">The sequence shown here is derived from an EMBL/GenBank/DDBJ whole genome shotgun (WGS) entry which is preliminary data.</text>
</comment>
<proteinExistence type="predicted"/>
<reference evidence="1 2" key="1">
    <citation type="journal article" date="2013" name="Genome Announc.">
        <title>Draft Genome Sequences of Two Pairs of Human Intestinal Bifidobacterium longum subsp. longum Strains, 44B and 1-6B and 35B and 2-2B, Consecutively Isolated from Two Children after a 5-Year Time Period.</title>
        <authorList>
            <person name="Shkoporov A.N."/>
            <person name="Efimov B.A."/>
            <person name="Khokhlova E.V."/>
            <person name="Chaplin A.V."/>
            <person name="Kafarskaya L.I."/>
            <person name="Durkin A.S."/>
            <person name="McCorrison J."/>
            <person name="Torralba M."/>
            <person name="Gillis M."/>
            <person name="Sutton G."/>
            <person name="Weibel D.B."/>
            <person name="Nelson K.E."/>
            <person name="Smeianov V.V."/>
        </authorList>
    </citation>
    <scope>NUCLEOTIDE SEQUENCE [LARGE SCALE GENOMIC DNA]</scope>
    <source>
        <strain evidence="1 2">2-2B</strain>
    </source>
</reference>
<dbReference type="Proteomes" id="UP000005929">
    <property type="component" value="Unassembled WGS sequence"/>
</dbReference>